<name>A0A4C1ZDI0_EUMVA</name>
<evidence type="ECO:0000313" key="2">
    <source>
        <dbReference type="Proteomes" id="UP000299102"/>
    </source>
</evidence>
<dbReference type="EMBL" id="BGZK01001736">
    <property type="protein sequence ID" value="GBP85442.1"/>
    <property type="molecule type" value="Genomic_DNA"/>
</dbReference>
<dbReference type="AlphaFoldDB" id="A0A4C1ZDI0"/>
<proteinExistence type="predicted"/>
<reference evidence="1 2" key="1">
    <citation type="journal article" date="2019" name="Commun. Biol.">
        <title>The bagworm genome reveals a unique fibroin gene that provides high tensile strength.</title>
        <authorList>
            <person name="Kono N."/>
            <person name="Nakamura H."/>
            <person name="Ohtoshi R."/>
            <person name="Tomita M."/>
            <person name="Numata K."/>
            <person name="Arakawa K."/>
        </authorList>
    </citation>
    <scope>NUCLEOTIDE SEQUENCE [LARGE SCALE GENOMIC DNA]</scope>
</reference>
<organism evidence="1 2">
    <name type="scientific">Eumeta variegata</name>
    <name type="common">Bagworm moth</name>
    <name type="synonym">Eumeta japonica</name>
    <dbReference type="NCBI Taxonomy" id="151549"/>
    <lineage>
        <taxon>Eukaryota</taxon>
        <taxon>Metazoa</taxon>
        <taxon>Ecdysozoa</taxon>
        <taxon>Arthropoda</taxon>
        <taxon>Hexapoda</taxon>
        <taxon>Insecta</taxon>
        <taxon>Pterygota</taxon>
        <taxon>Neoptera</taxon>
        <taxon>Endopterygota</taxon>
        <taxon>Lepidoptera</taxon>
        <taxon>Glossata</taxon>
        <taxon>Ditrysia</taxon>
        <taxon>Tineoidea</taxon>
        <taxon>Psychidae</taxon>
        <taxon>Oiketicinae</taxon>
        <taxon>Eumeta</taxon>
    </lineage>
</organism>
<sequence>MMMILVGLQQFSSRHIPSPTKRAIMAISIYARPRNNRVVHYCRSGPTSPASHRLRELRATALCSPGATLRPAQCPRLRSRSLRDI</sequence>
<protein>
    <submittedName>
        <fullName evidence="1">Uncharacterized protein</fullName>
    </submittedName>
</protein>
<keyword evidence="2" id="KW-1185">Reference proteome</keyword>
<gene>
    <name evidence="1" type="ORF">EVAR_55203_1</name>
</gene>
<evidence type="ECO:0000313" key="1">
    <source>
        <dbReference type="EMBL" id="GBP85442.1"/>
    </source>
</evidence>
<comment type="caution">
    <text evidence="1">The sequence shown here is derived from an EMBL/GenBank/DDBJ whole genome shotgun (WGS) entry which is preliminary data.</text>
</comment>
<accession>A0A4C1ZDI0</accession>
<dbReference type="Proteomes" id="UP000299102">
    <property type="component" value="Unassembled WGS sequence"/>
</dbReference>